<keyword evidence="4 7" id="KW-0812">Transmembrane</keyword>
<keyword evidence="10" id="KW-1185">Reference proteome</keyword>
<feature type="transmembrane region" description="Helical" evidence="7">
    <location>
        <begin position="107"/>
        <end position="135"/>
    </location>
</feature>
<evidence type="ECO:0000256" key="5">
    <source>
        <dbReference type="ARBA" id="ARBA00022989"/>
    </source>
</evidence>
<dbReference type="InterPro" id="IPR052518">
    <property type="entry name" value="CHR_Transporter"/>
</dbReference>
<organism evidence="8">
    <name type="scientific">Candidatus Enterococcus clewellii</name>
    <dbReference type="NCBI Taxonomy" id="1834193"/>
    <lineage>
        <taxon>Bacteria</taxon>
        <taxon>Bacillati</taxon>
        <taxon>Bacillota</taxon>
        <taxon>Bacilli</taxon>
        <taxon>Lactobacillales</taxon>
        <taxon>Enterococcaceae</taxon>
        <taxon>Enterococcus</taxon>
    </lineage>
</organism>
<evidence type="ECO:0000313" key="10">
    <source>
        <dbReference type="Proteomes" id="UP000195141"/>
    </source>
</evidence>
<gene>
    <name evidence="9" type="ORF">A5888_003313</name>
    <name evidence="8" type="ORF">A5888_003613</name>
</gene>
<feature type="transmembrane region" description="Helical" evidence="7">
    <location>
        <begin position="71"/>
        <end position="95"/>
    </location>
</feature>
<protein>
    <submittedName>
        <fullName evidence="9">Chromate transporter</fullName>
    </submittedName>
</protein>
<feature type="transmembrane region" description="Helical" evidence="7">
    <location>
        <begin position="7"/>
        <end position="29"/>
    </location>
</feature>
<reference evidence="8" key="1">
    <citation type="submission" date="2017-05" db="EMBL/GenBank/DDBJ databases">
        <title>The Genome Sequence of Enterococcus sp. 9E7_DIV0242.</title>
        <authorList>
            <consortium name="The Broad Institute Genomics Platform"/>
            <consortium name="The Broad Institute Genomic Center for Infectious Diseases"/>
            <person name="Earl A."/>
            <person name="Manson A."/>
            <person name="Schwartman J."/>
            <person name="Gilmore M."/>
            <person name="Abouelleil A."/>
            <person name="Cao P."/>
            <person name="Chapman S."/>
            <person name="Cusick C."/>
            <person name="Shea T."/>
            <person name="Young S."/>
            <person name="Neafsey D."/>
            <person name="Nusbaum C."/>
            <person name="Birren B."/>
        </authorList>
    </citation>
    <scope>NUCLEOTIDE SEQUENCE [LARGE SCALE GENOMIC DNA]</scope>
    <source>
        <strain evidence="8">9E7_DIV0242</strain>
    </source>
</reference>
<evidence type="ECO:0000256" key="1">
    <source>
        <dbReference type="ARBA" id="ARBA00004651"/>
    </source>
</evidence>
<dbReference type="GO" id="GO:0005886">
    <property type="term" value="C:plasma membrane"/>
    <property type="evidence" value="ECO:0007669"/>
    <property type="project" value="UniProtKB-SubCell"/>
</dbReference>
<keyword evidence="5 7" id="KW-1133">Transmembrane helix</keyword>
<dbReference type="EMBL" id="CP147247">
    <property type="protein sequence ID" value="WYJ91545.1"/>
    <property type="molecule type" value="Genomic_DNA"/>
</dbReference>
<evidence type="ECO:0000256" key="4">
    <source>
        <dbReference type="ARBA" id="ARBA00022692"/>
    </source>
</evidence>
<evidence type="ECO:0000313" key="8">
    <source>
        <dbReference type="EMBL" id="OTP11514.1"/>
    </source>
</evidence>
<proteinExistence type="inferred from homology"/>
<dbReference type="GO" id="GO:0015109">
    <property type="term" value="F:chromate transmembrane transporter activity"/>
    <property type="evidence" value="ECO:0007669"/>
    <property type="project" value="InterPro"/>
</dbReference>
<accession>A0A242K2K9</accession>
<name>A0A242K2K9_9ENTE</name>
<dbReference type="Pfam" id="PF02417">
    <property type="entry name" value="Chromate_transp"/>
    <property type="match status" value="1"/>
</dbReference>
<keyword evidence="6 7" id="KW-0472">Membrane</keyword>
<evidence type="ECO:0000313" key="9">
    <source>
        <dbReference type="EMBL" id="WYJ91545.1"/>
    </source>
</evidence>
<dbReference type="AlphaFoldDB" id="A0A242K2K9"/>
<dbReference type="PANTHER" id="PTHR43663:SF1">
    <property type="entry name" value="CHROMATE TRANSPORTER"/>
    <property type="match status" value="1"/>
</dbReference>
<sequence>MGQLWQLFLSFLQIGFLSIGGGYATLPLIQTEIVDGRHWLSLQEFTDIVTISQMTPGPLAVNSATFVGLRVAGISGAVVATFACVISGCLIALGLERFFRSNQENQLIQTAFSGLQACAVGLIAGASLSMLTLAFAGTLNWYEVQTIEWLPLLFFTVYLILLRKIKISPILLLMLAGAMGFLLYR</sequence>
<evidence type="ECO:0000256" key="3">
    <source>
        <dbReference type="ARBA" id="ARBA00022475"/>
    </source>
</evidence>
<dbReference type="RefSeq" id="WP_086350601.1">
    <property type="nucleotide sequence ID" value="NZ_CP147247.1"/>
</dbReference>
<dbReference type="InterPro" id="IPR003370">
    <property type="entry name" value="Chromate_transpt"/>
</dbReference>
<evidence type="ECO:0000256" key="6">
    <source>
        <dbReference type="ARBA" id="ARBA00023136"/>
    </source>
</evidence>
<evidence type="ECO:0000256" key="2">
    <source>
        <dbReference type="ARBA" id="ARBA00005262"/>
    </source>
</evidence>
<reference evidence="9" key="3">
    <citation type="submission" date="2024-03" db="EMBL/GenBank/DDBJ databases">
        <title>The Genome Sequence of Enterococcus sp. DIV0242b.</title>
        <authorList>
            <consortium name="The Broad Institute Genomics Platform"/>
            <consortium name="The Broad Institute Microbial Omics Core"/>
            <consortium name="The Broad Institute Genomic Center for Infectious Diseases"/>
            <person name="Earl A."/>
            <person name="Manson A."/>
            <person name="Gilmore M."/>
            <person name="Schwartman J."/>
            <person name="Shea T."/>
            <person name="Abouelleil A."/>
            <person name="Cao P."/>
            <person name="Chapman S."/>
            <person name="Cusick C."/>
            <person name="Young S."/>
            <person name="Neafsey D."/>
            <person name="Nusbaum C."/>
            <person name="Birren B."/>
        </authorList>
    </citation>
    <scope>NUCLEOTIDE SEQUENCE</scope>
    <source>
        <strain evidence="9">9E7_DIV0242</strain>
    </source>
</reference>
<feature type="transmembrane region" description="Helical" evidence="7">
    <location>
        <begin position="167"/>
        <end position="184"/>
    </location>
</feature>
<feature type="transmembrane region" description="Helical" evidence="7">
    <location>
        <begin position="141"/>
        <end position="160"/>
    </location>
</feature>
<keyword evidence="3" id="KW-1003">Cell membrane</keyword>
<evidence type="ECO:0000256" key="7">
    <source>
        <dbReference type="SAM" id="Phobius"/>
    </source>
</evidence>
<dbReference type="OrthoDB" id="9027281at2"/>
<dbReference type="Proteomes" id="UP000195141">
    <property type="component" value="Chromosome"/>
</dbReference>
<dbReference type="EMBL" id="NGMM01000007">
    <property type="protein sequence ID" value="OTP11514.1"/>
    <property type="molecule type" value="Genomic_DNA"/>
</dbReference>
<reference evidence="9" key="2">
    <citation type="submission" date="2017-05" db="EMBL/GenBank/DDBJ databases">
        <authorList>
            <consortium name="The Broad Institute Genomics Platform"/>
            <consortium name="The Broad Institute Genomic Center for Infectious Diseases"/>
            <person name="Earl A."/>
            <person name="Manson A."/>
            <person name="Schwartman J."/>
            <person name="Gilmore M."/>
            <person name="Abouelleil A."/>
            <person name="Cao P."/>
            <person name="Chapman S."/>
            <person name="Cusick C."/>
            <person name="Shea T."/>
            <person name="Young S."/>
            <person name="Neafsey D."/>
            <person name="Nusbaum C."/>
            <person name="Birren B."/>
        </authorList>
    </citation>
    <scope>NUCLEOTIDE SEQUENCE</scope>
    <source>
        <strain evidence="9">9E7_DIV0242</strain>
    </source>
</reference>
<dbReference type="PANTHER" id="PTHR43663">
    <property type="entry name" value="CHROMATE TRANSPORT PROTEIN-RELATED"/>
    <property type="match status" value="1"/>
</dbReference>
<comment type="subcellular location">
    <subcellularLocation>
        <location evidence="1">Cell membrane</location>
        <topology evidence="1">Multi-pass membrane protein</topology>
    </subcellularLocation>
</comment>
<comment type="similarity">
    <text evidence="2">Belongs to the chromate ion transporter (CHR) (TC 2.A.51) family.</text>
</comment>